<evidence type="ECO:0000313" key="3">
    <source>
        <dbReference type="EMBL" id="GAA2783910.1"/>
    </source>
</evidence>
<protein>
    <recommendedName>
        <fullName evidence="2">AAA+ ATPase domain-containing protein</fullName>
    </recommendedName>
</protein>
<dbReference type="Gene3D" id="1.25.40.10">
    <property type="entry name" value="Tetratricopeptide repeat domain"/>
    <property type="match status" value="2"/>
</dbReference>
<evidence type="ECO:0000259" key="2">
    <source>
        <dbReference type="SMART" id="SM00382"/>
    </source>
</evidence>
<keyword evidence="4" id="KW-1185">Reference proteome</keyword>
<dbReference type="InterPro" id="IPR003593">
    <property type="entry name" value="AAA+_ATPase"/>
</dbReference>
<dbReference type="Proteomes" id="UP001500979">
    <property type="component" value="Unassembled WGS sequence"/>
</dbReference>
<dbReference type="InterPro" id="IPR011990">
    <property type="entry name" value="TPR-like_helical_dom_sf"/>
</dbReference>
<dbReference type="Gene3D" id="3.40.50.300">
    <property type="entry name" value="P-loop containing nucleotide triphosphate hydrolases"/>
    <property type="match status" value="1"/>
</dbReference>
<dbReference type="PROSITE" id="PS50005">
    <property type="entry name" value="TPR"/>
    <property type="match status" value="1"/>
</dbReference>
<dbReference type="RefSeq" id="WP_344678978.1">
    <property type="nucleotide sequence ID" value="NZ_BAAAUX010000010.1"/>
</dbReference>
<evidence type="ECO:0000256" key="1">
    <source>
        <dbReference type="PROSITE-ProRule" id="PRU00339"/>
    </source>
</evidence>
<gene>
    <name evidence="3" type="ORF">GCM10010470_17430</name>
</gene>
<accession>A0ABN3V8N8</accession>
<proteinExistence type="predicted"/>
<feature type="repeat" description="TPR" evidence="1">
    <location>
        <begin position="506"/>
        <end position="539"/>
    </location>
</feature>
<feature type="domain" description="AAA+ ATPase" evidence="2">
    <location>
        <begin position="58"/>
        <end position="188"/>
    </location>
</feature>
<sequence>MHNENHGDVRNLVQAGVAHVHLPDGRRTPGDLPTWQQVLVDRVSEQARLMELLTGDGSVTCVGISGTSGVGKSALALYCLNRVVKRFEHGQLYYDFNAQGRPVGLVDAVRYCLKSLGGQVPVDPGEAAARLRSELSERRVVVVLDNIAELDGLRELRPSTGSLLLFTTHRNVDDLRFDGVEPIALDVFDLDSGVELLEKLCPDGRVAREPDAARELVELCGFLPVALRIVGGMLVKRKSRRLSALVAELRNDDVRHARMRNTLKHVVEDLSPGERDLYLLLGLVPGPTFSAPAAAALADLLPHVAEELLDELRTSNLLEENDREQFRFHDLVGLHAKKLAEAEFSHDAARAARLRLVEWYRTQGAFADRAVTEPSRLRVGGDDDLVAGANPFDKTSGLEWLENERPNILALAELCAEYRWDEAVISFCDGPLWALHNHHKNYRDTLAALKSGVGAAERAGDLRAEARMRSLRVQLWTELASYDAARDEAALAVAAAERSGNRRILASALEFQGKLHLAEESWDDAIALFRQALALNEEVGRPRGMAIQHYLIGKALNGRGDHEESFAHLDVALGLLAGFPDERRLPGRVRLVIASGHQQLGWHSEAVELLREVVDQTRARNASFELAEALELLGISLAETGDSAASREHLTEALDIYRQAGHPAADRVLRRLG</sequence>
<reference evidence="3 4" key="1">
    <citation type="journal article" date="2019" name="Int. J. Syst. Evol. Microbiol.">
        <title>The Global Catalogue of Microorganisms (GCM) 10K type strain sequencing project: providing services to taxonomists for standard genome sequencing and annotation.</title>
        <authorList>
            <consortium name="The Broad Institute Genomics Platform"/>
            <consortium name="The Broad Institute Genome Sequencing Center for Infectious Disease"/>
            <person name="Wu L."/>
            <person name="Ma J."/>
        </authorList>
    </citation>
    <scope>NUCLEOTIDE SEQUENCE [LARGE SCALE GENOMIC DNA]</scope>
    <source>
        <strain evidence="3 4">JCM 9383</strain>
    </source>
</reference>
<dbReference type="InterPro" id="IPR027417">
    <property type="entry name" value="P-loop_NTPase"/>
</dbReference>
<dbReference type="SMART" id="SM00028">
    <property type="entry name" value="TPR"/>
    <property type="match status" value="3"/>
</dbReference>
<dbReference type="PANTHER" id="PTHR47691">
    <property type="entry name" value="REGULATOR-RELATED"/>
    <property type="match status" value="1"/>
</dbReference>
<dbReference type="InterPro" id="IPR019734">
    <property type="entry name" value="TPR_rpt"/>
</dbReference>
<comment type="caution">
    <text evidence="3">The sequence shown here is derived from an EMBL/GenBank/DDBJ whole genome shotgun (WGS) entry which is preliminary data.</text>
</comment>
<keyword evidence="1" id="KW-0802">TPR repeat</keyword>
<dbReference type="EMBL" id="BAAAUX010000010">
    <property type="protein sequence ID" value="GAA2783910.1"/>
    <property type="molecule type" value="Genomic_DNA"/>
</dbReference>
<evidence type="ECO:0000313" key="4">
    <source>
        <dbReference type="Proteomes" id="UP001500979"/>
    </source>
</evidence>
<name>A0ABN3V8N8_9PSEU</name>
<organism evidence="3 4">
    <name type="scientific">Saccharopolyspora taberi</name>
    <dbReference type="NCBI Taxonomy" id="60895"/>
    <lineage>
        <taxon>Bacteria</taxon>
        <taxon>Bacillati</taxon>
        <taxon>Actinomycetota</taxon>
        <taxon>Actinomycetes</taxon>
        <taxon>Pseudonocardiales</taxon>
        <taxon>Pseudonocardiaceae</taxon>
        <taxon>Saccharopolyspora</taxon>
    </lineage>
</organism>
<dbReference type="PANTHER" id="PTHR47691:SF3">
    <property type="entry name" value="HTH-TYPE TRANSCRIPTIONAL REGULATOR RV0890C-RELATED"/>
    <property type="match status" value="1"/>
</dbReference>
<dbReference type="PRINTS" id="PR00364">
    <property type="entry name" value="DISEASERSIST"/>
</dbReference>
<dbReference type="SUPFAM" id="SSF52540">
    <property type="entry name" value="P-loop containing nucleoside triphosphate hydrolases"/>
    <property type="match status" value="1"/>
</dbReference>
<dbReference type="SMART" id="SM00382">
    <property type="entry name" value="AAA"/>
    <property type="match status" value="1"/>
</dbReference>
<dbReference type="SUPFAM" id="SSF48452">
    <property type="entry name" value="TPR-like"/>
    <property type="match status" value="1"/>
</dbReference>